<feature type="signal peptide" evidence="1">
    <location>
        <begin position="1"/>
        <end position="20"/>
    </location>
</feature>
<reference evidence="3" key="1">
    <citation type="submission" date="2017-08" db="EMBL/GenBank/DDBJ databases">
        <title>A dynamic microbial community with high functional redundancy inhabits the cold, oxic subseafloor aquifer.</title>
        <authorList>
            <person name="Tully B.J."/>
            <person name="Wheat C.G."/>
            <person name="Glazer B.T."/>
            <person name="Huber J.A."/>
        </authorList>
    </citation>
    <scope>NUCLEOTIDE SEQUENCE [LARGE SCALE GENOMIC DNA]</scope>
</reference>
<gene>
    <name evidence="2" type="ORF">COA71_05445</name>
</gene>
<accession>A0A2A5CHD9</accession>
<evidence type="ECO:0000256" key="1">
    <source>
        <dbReference type="SAM" id="SignalP"/>
    </source>
</evidence>
<proteinExistence type="predicted"/>
<name>A0A2A5CHD9_9GAMM</name>
<sequence length="90" mass="10301">MNKQFLQVFFLAIMLLGIQAVQSSALHDHVAHQVDCVLCHFDSHDQDTLAQADITFAEAQQIRASVFAEPDYFSFLYPSYQSRSPPRFYS</sequence>
<dbReference type="Proteomes" id="UP000228987">
    <property type="component" value="Unassembled WGS sequence"/>
</dbReference>
<protein>
    <submittedName>
        <fullName evidence="2">Uncharacterized protein</fullName>
    </submittedName>
</protein>
<organism evidence="2 3">
    <name type="scientific">SAR86 cluster bacterium</name>
    <dbReference type="NCBI Taxonomy" id="2030880"/>
    <lineage>
        <taxon>Bacteria</taxon>
        <taxon>Pseudomonadati</taxon>
        <taxon>Pseudomonadota</taxon>
        <taxon>Gammaproteobacteria</taxon>
        <taxon>SAR86 cluster</taxon>
    </lineage>
</organism>
<keyword evidence="1" id="KW-0732">Signal</keyword>
<feature type="chain" id="PRO_5013082562" evidence="1">
    <location>
        <begin position="21"/>
        <end position="90"/>
    </location>
</feature>
<dbReference type="EMBL" id="NVWI01000002">
    <property type="protein sequence ID" value="PCJ42938.1"/>
    <property type="molecule type" value="Genomic_DNA"/>
</dbReference>
<comment type="caution">
    <text evidence="2">The sequence shown here is derived from an EMBL/GenBank/DDBJ whole genome shotgun (WGS) entry which is preliminary data.</text>
</comment>
<dbReference type="AlphaFoldDB" id="A0A2A5CHD9"/>
<evidence type="ECO:0000313" key="3">
    <source>
        <dbReference type="Proteomes" id="UP000228987"/>
    </source>
</evidence>
<evidence type="ECO:0000313" key="2">
    <source>
        <dbReference type="EMBL" id="PCJ42938.1"/>
    </source>
</evidence>